<sequence>MKTKLLGRTGIHVSQLCFGTMSFGGDADEATSASMYKAVRDAGINFFDTANEYNKGKSEEILGRLAKDHRNELVITTKCFNKTGPDVNAGGANRRHVVQAVEASLRRLQTDRIDVLFLHRFDAVTPIDEMMRGLEDLVRSGKVIYPAVSNWSAWQTQRAVDIQERNNWARLQVIQPMYNLVKRQAEVELLPMAAANGIGVIPYSPAAAGLLSGKYFGQATGRLKTNKMYEARYGEEWAFETAEKYVALCKAKGLHPVSAAIAWVGAHPAITAPIIGARNLDQLKASLDSVNVAMTPELHAEMAALSRTPPPATDRLEEQKAAKA</sequence>
<feature type="domain" description="NADP-dependent oxidoreductase" evidence="2">
    <location>
        <begin position="16"/>
        <end position="305"/>
    </location>
</feature>
<name>A0ABS6IRR9_9HYPH</name>
<reference evidence="3 4" key="1">
    <citation type="submission" date="2021-06" db="EMBL/GenBank/DDBJ databases">
        <authorList>
            <person name="Lee D.H."/>
        </authorList>
    </citation>
    <scope>NUCLEOTIDE SEQUENCE [LARGE SCALE GENOMIC DNA]</scope>
    <source>
        <strain evidence="3 4">MMS21-HV4-11</strain>
    </source>
</reference>
<dbReference type="PANTHER" id="PTHR43364:SF4">
    <property type="entry name" value="NAD(P)-LINKED OXIDOREDUCTASE SUPERFAMILY PROTEIN"/>
    <property type="match status" value="1"/>
</dbReference>
<dbReference type="CDD" id="cd19087">
    <property type="entry name" value="AKR_AKR12A1_B1_C1"/>
    <property type="match status" value="1"/>
</dbReference>
<evidence type="ECO:0000256" key="1">
    <source>
        <dbReference type="ARBA" id="ARBA00023002"/>
    </source>
</evidence>
<organism evidence="3 4">
    <name type="scientific">Reyranella humidisoli</name>
    <dbReference type="NCBI Taxonomy" id="2849149"/>
    <lineage>
        <taxon>Bacteria</taxon>
        <taxon>Pseudomonadati</taxon>
        <taxon>Pseudomonadota</taxon>
        <taxon>Alphaproteobacteria</taxon>
        <taxon>Hyphomicrobiales</taxon>
        <taxon>Reyranellaceae</taxon>
        <taxon>Reyranella</taxon>
    </lineage>
</organism>
<evidence type="ECO:0000313" key="3">
    <source>
        <dbReference type="EMBL" id="MBU8876724.1"/>
    </source>
</evidence>
<protein>
    <submittedName>
        <fullName evidence="3">Aldo/keto reductase</fullName>
    </submittedName>
</protein>
<dbReference type="RefSeq" id="WP_216965738.1">
    <property type="nucleotide sequence ID" value="NZ_JAHOPB010000002.1"/>
</dbReference>
<keyword evidence="4" id="KW-1185">Reference proteome</keyword>
<comment type="caution">
    <text evidence="3">The sequence shown here is derived from an EMBL/GenBank/DDBJ whole genome shotgun (WGS) entry which is preliminary data.</text>
</comment>
<evidence type="ECO:0000313" key="4">
    <source>
        <dbReference type="Proteomes" id="UP000727907"/>
    </source>
</evidence>
<dbReference type="PANTHER" id="PTHR43364">
    <property type="entry name" value="NADH-SPECIFIC METHYLGLYOXAL REDUCTASE-RELATED"/>
    <property type="match status" value="1"/>
</dbReference>
<accession>A0ABS6IRR9</accession>
<dbReference type="EMBL" id="JAHOPB010000002">
    <property type="protein sequence ID" value="MBU8876724.1"/>
    <property type="molecule type" value="Genomic_DNA"/>
</dbReference>
<dbReference type="Proteomes" id="UP000727907">
    <property type="component" value="Unassembled WGS sequence"/>
</dbReference>
<dbReference type="InterPro" id="IPR023210">
    <property type="entry name" value="NADP_OxRdtase_dom"/>
</dbReference>
<evidence type="ECO:0000259" key="2">
    <source>
        <dbReference type="Pfam" id="PF00248"/>
    </source>
</evidence>
<gene>
    <name evidence="3" type="ORF">KQ910_23315</name>
</gene>
<dbReference type="Pfam" id="PF00248">
    <property type="entry name" value="Aldo_ket_red"/>
    <property type="match status" value="1"/>
</dbReference>
<keyword evidence="1" id="KW-0560">Oxidoreductase</keyword>
<dbReference type="InterPro" id="IPR050523">
    <property type="entry name" value="AKR_Detox_Biosynth"/>
</dbReference>
<proteinExistence type="predicted"/>